<gene>
    <name evidence="2" type="ORF">CO018_02910</name>
</gene>
<dbReference type="InterPro" id="IPR004256">
    <property type="entry name" value="DUF234"/>
</dbReference>
<keyword evidence="2" id="KW-0067">ATP-binding</keyword>
<evidence type="ECO:0000313" key="2">
    <source>
        <dbReference type="EMBL" id="PJC66240.1"/>
    </source>
</evidence>
<name>A0A2M8G3L8_9BACT</name>
<feature type="domain" description="DUF234" evidence="1">
    <location>
        <begin position="1"/>
        <end position="27"/>
    </location>
</feature>
<evidence type="ECO:0000259" key="1">
    <source>
        <dbReference type="Pfam" id="PF03008"/>
    </source>
</evidence>
<protein>
    <submittedName>
        <fullName evidence="2">ATP-binding protein</fullName>
    </submittedName>
</protein>
<keyword evidence="2" id="KW-0547">Nucleotide-binding</keyword>
<dbReference type="AlphaFoldDB" id="A0A2M8G3L8"/>
<proteinExistence type="predicted"/>
<reference evidence="3" key="1">
    <citation type="submission" date="2017-09" db="EMBL/GenBank/DDBJ databases">
        <title>Depth-based differentiation of microbial function through sediment-hosted aquifers and enrichment of novel symbionts in the deep terrestrial subsurface.</title>
        <authorList>
            <person name="Probst A.J."/>
            <person name="Ladd B."/>
            <person name="Jarett J.K."/>
            <person name="Geller-Mcgrath D.E."/>
            <person name="Sieber C.M.K."/>
            <person name="Emerson J.B."/>
            <person name="Anantharaman K."/>
            <person name="Thomas B.C."/>
            <person name="Malmstrom R."/>
            <person name="Stieglmeier M."/>
            <person name="Klingl A."/>
            <person name="Woyke T."/>
            <person name="Ryan C.M."/>
            <person name="Banfield J.F."/>
        </authorList>
    </citation>
    <scope>NUCLEOTIDE SEQUENCE [LARGE SCALE GENOMIC DNA]</scope>
</reference>
<evidence type="ECO:0000313" key="3">
    <source>
        <dbReference type="Proteomes" id="UP000229739"/>
    </source>
</evidence>
<feature type="non-terminal residue" evidence="2">
    <location>
        <position position="1"/>
    </location>
</feature>
<dbReference type="Proteomes" id="UP000229739">
    <property type="component" value="Unassembled WGS sequence"/>
</dbReference>
<organism evidence="2 3">
    <name type="scientific">Candidatus Beckwithbacteria bacterium CG_4_9_14_0_2_um_filter_47_11</name>
    <dbReference type="NCBI Taxonomy" id="1974494"/>
    <lineage>
        <taxon>Bacteria</taxon>
        <taxon>Candidatus Beckwithiibacteriota</taxon>
    </lineage>
</organism>
<dbReference type="SUPFAM" id="SSF52980">
    <property type="entry name" value="Restriction endonuclease-like"/>
    <property type="match status" value="1"/>
</dbReference>
<dbReference type="EMBL" id="PFQV01000049">
    <property type="protein sequence ID" value="PJC66240.1"/>
    <property type="molecule type" value="Genomic_DNA"/>
</dbReference>
<dbReference type="Pfam" id="PF03008">
    <property type="entry name" value="DUF234"/>
    <property type="match status" value="1"/>
</dbReference>
<dbReference type="GO" id="GO:0005524">
    <property type="term" value="F:ATP binding"/>
    <property type="evidence" value="ECO:0007669"/>
    <property type="project" value="UniProtKB-KW"/>
</dbReference>
<comment type="caution">
    <text evidence="2">The sequence shown here is derived from an EMBL/GenBank/DDBJ whole genome shotgun (WGS) entry which is preliminary data.</text>
</comment>
<dbReference type="InterPro" id="IPR011335">
    <property type="entry name" value="Restrct_endonuc-II-like"/>
</dbReference>
<accession>A0A2M8G3L8</accession>
<sequence>WDKNTEIDLVGLNEEENAILFGEAKWNIKPLETAVLGELKQKAKSVNWGKENRREYFVLAAKGGFSPELIKIAKKEGVFLIKEDKLIEF</sequence>